<protein>
    <recommendedName>
        <fullName evidence="1">YvlB/LiaX N-terminal domain-containing protein</fullName>
    </recommendedName>
</protein>
<evidence type="ECO:0000313" key="3">
    <source>
        <dbReference type="Proteomes" id="UP000197025"/>
    </source>
</evidence>
<proteinExistence type="predicted"/>
<dbReference type="InterPro" id="IPR053959">
    <property type="entry name" value="YvlB/LiaX_N"/>
</dbReference>
<dbReference type="OrthoDB" id="164380at2"/>
<gene>
    <name evidence="2" type="ORF">SAMN02746019_00027570</name>
</gene>
<evidence type="ECO:0000313" key="2">
    <source>
        <dbReference type="EMBL" id="SNB61912.1"/>
    </source>
</evidence>
<dbReference type="RefSeq" id="WP_088570675.1">
    <property type="nucleotide sequence ID" value="NZ_FYEK01000020.1"/>
</dbReference>
<organism evidence="2 3">
    <name type="scientific">Thermoflexus hugenholtzii JAD2</name>
    <dbReference type="NCBI Taxonomy" id="877466"/>
    <lineage>
        <taxon>Bacteria</taxon>
        <taxon>Bacillati</taxon>
        <taxon>Chloroflexota</taxon>
        <taxon>Thermoflexia</taxon>
        <taxon>Thermoflexales</taxon>
        <taxon>Thermoflexaceae</taxon>
        <taxon>Thermoflexus</taxon>
    </lineage>
</organism>
<dbReference type="Proteomes" id="UP000197025">
    <property type="component" value="Unassembled WGS sequence"/>
</dbReference>
<keyword evidence="3" id="KW-1185">Reference proteome</keyword>
<evidence type="ECO:0000259" key="1">
    <source>
        <dbReference type="Pfam" id="PF22746"/>
    </source>
</evidence>
<dbReference type="AlphaFoldDB" id="A0A212QQW2"/>
<dbReference type="Pfam" id="PF22746">
    <property type="entry name" value="SHOCT-like_DUF2089-C"/>
    <property type="match status" value="1"/>
</dbReference>
<name>A0A212QQW2_9CHLR</name>
<reference evidence="3" key="1">
    <citation type="submission" date="2017-06" db="EMBL/GenBank/DDBJ databases">
        <authorList>
            <person name="Varghese N."/>
            <person name="Submissions S."/>
        </authorList>
    </citation>
    <scope>NUCLEOTIDE SEQUENCE [LARGE SCALE GENOMIC DNA]</scope>
    <source>
        <strain evidence="3">JAD2</strain>
    </source>
</reference>
<accession>A0A212QQW2</accession>
<dbReference type="EMBL" id="FYEK01000020">
    <property type="protein sequence ID" value="SNB61912.1"/>
    <property type="molecule type" value="Genomic_DNA"/>
</dbReference>
<dbReference type="InParanoid" id="A0A212QQW2"/>
<sequence>MTRDVEWLRILKMIEAGQITAEQGLELLRALQEAEEAEGSPLSTGRWLRIRVTDVATGRPRVHVNVPLRLLDLGLRIGERLAPEIAGLDLQKWLEQLRASGSGKLVEVLDEEEGERVEITVE</sequence>
<feature type="domain" description="YvlB/LiaX N-terminal" evidence="1">
    <location>
        <begin position="8"/>
        <end position="35"/>
    </location>
</feature>